<evidence type="ECO:0000313" key="4">
    <source>
        <dbReference type="Proteomes" id="UP001209803"/>
    </source>
</evidence>
<feature type="transmembrane region" description="Helical" evidence="2">
    <location>
        <begin position="232"/>
        <end position="252"/>
    </location>
</feature>
<evidence type="ECO:0000256" key="2">
    <source>
        <dbReference type="SAM" id="Phobius"/>
    </source>
</evidence>
<keyword evidence="2" id="KW-1133">Transmembrane helix</keyword>
<evidence type="ECO:0000313" key="3">
    <source>
        <dbReference type="EMBL" id="WFE88994.1"/>
    </source>
</evidence>
<proteinExistence type="predicted"/>
<protein>
    <submittedName>
        <fullName evidence="3">Uncharacterized protein</fullName>
    </submittedName>
</protein>
<gene>
    <name evidence="3" type="ORF">K1718_22980</name>
</gene>
<dbReference type="Proteomes" id="UP001209803">
    <property type="component" value="Chromosome"/>
</dbReference>
<reference evidence="3 4" key="1">
    <citation type="submission" date="2023-03" db="EMBL/GenBank/DDBJ databases">
        <title>Roseibium porphyridii sp. nov. and Roseibium rhodosorbium sp. nov. isolated from marine algae, Porphyridium cruentum and Rhodosorus marinus, respectively.</title>
        <authorList>
            <person name="Lee M.W."/>
            <person name="Choi B.J."/>
            <person name="Lee J.K."/>
            <person name="Choi D.G."/>
            <person name="Baek J.H."/>
            <person name="Bayburt H."/>
            <person name="Kim J.M."/>
            <person name="Han D.M."/>
            <person name="Kim K.H."/>
            <person name="Jeon C.O."/>
        </authorList>
    </citation>
    <scope>NUCLEOTIDE SEQUENCE [LARGE SCALE GENOMIC DNA]</scope>
    <source>
        <strain evidence="3 4">KMA01</strain>
    </source>
</reference>
<keyword evidence="4" id="KW-1185">Reference proteome</keyword>
<feature type="region of interest" description="Disordered" evidence="1">
    <location>
        <begin position="1"/>
        <end position="55"/>
    </location>
</feature>
<dbReference type="RefSeq" id="WP_265680713.1">
    <property type="nucleotide sequence ID" value="NZ_CP120863.1"/>
</dbReference>
<keyword evidence="2" id="KW-0472">Membrane</keyword>
<dbReference type="EMBL" id="CP120863">
    <property type="protein sequence ID" value="WFE88994.1"/>
    <property type="molecule type" value="Genomic_DNA"/>
</dbReference>
<evidence type="ECO:0000256" key="1">
    <source>
        <dbReference type="SAM" id="MobiDB-lite"/>
    </source>
</evidence>
<accession>A0ABY8F0U7</accession>
<sequence>MRASGQTSRRPLPHAVRAPDRGPGAIAAKEADRPPQRSQQSALRNEASGPGCHSDDQIEKALVKALKSPEFQSAPQLRSFLGFVVRATLNDQREKIKGYTIAVEALGRPEDFNPVTDPIVRVEAARLRRRLEKYYEGSGSNDPVRIAIPKGSYTPHFFEPADKNTSGPERVHTLTIQFDSLATDTSKSLETLTRLQEQGEPVSGTKADPSEDQPGVWRELEISYRQLLRSQVPFHMVMVIGIACFLVGVLAATL</sequence>
<organism evidence="3 4">
    <name type="scientific">Roseibium porphyridii</name>
    <dbReference type="NCBI Taxonomy" id="2866279"/>
    <lineage>
        <taxon>Bacteria</taxon>
        <taxon>Pseudomonadati</taxon>
        <taxon>Pseudomonadota</taxon>
        <taxon>Alphaproteobacteria</taxon>
        <taxon>Hyphomicrobiales</taxon>
        <taxon>Stappiaceae</taxon>
        <taxon>Roseibium</taxon>
    </lineage>
</organism>
<name>A0ABY8F0U7_9HYPH</name>
<keyword evidence="2" id="KW-0812">Transmembrane</keyword>